<protein>
    <submittedName>
        <fullName evidence="7">NADH:flavin oxidoreductase/NADH oxidase</fullName>
    </submittedName>
</protein>
<name>A0A8J6UD43_9FLAO</name>
<evidence type="ECO:0000256" key="1">
    <source>
        <dbReference type="ARBA" id="ARBA00001917"/>
    </source>
</evidence>
<dbReference type="GO" id="GO:0010181">
    <property type="term" value="F:FMN binding"/>
    <property type="evidence" value="ECO:0007669"/>
    <property type="project" value="InterPro"/>
</dbReference>
<keyword evidence="8" id="KW-1185">Reference proteome</keyword>
<dbReference type="GO" id="GO:0050661">
    <property type="term" value="F:NADP binding"/>
    <property type="evidence" value="ECO:0007669"/>
    <property type="project" value="InterPro"/>
</dbReference>
<accession>A0A8J6UD43</accession>
<keyword evidence="3" id="KW-0288">FMN</keyword>
<proteinExistence type="predicted"/>
<evidence type="ECO:0000313" key="7">
    <source>
        <dbReference type="EMBL" id="MBD0825448.1"/>
    </source>
</evidence>
<dbReference type="Proteomes" id="UP000621516">
    <property type="component" value="Unassembled WGS sequence"/>
</dbReference>
<evidence type="ECO:0000313" key="8">
    <source>
        <dbReference type="Proteomes" id="UP000621516"/>
    </source>
</evidence>
<evidence type="ECO:0000256" key="4">
    <source>
        <dbReference type="ARBA" id="ARBA00022857"/>
    </source>
</evidence>
<dbReference type="InterPro" id="IPR044152">
    <property type="entry name" value="YqjM-like"/>
</dbReference>
<dbReference type="InterPro" id="IPR001155">
    <property type="entry name" value="OxRdtase_FMN_N"/>
</dbReference>
<dbReference type="EMBL" id="JACVXD010000017">
    <property type="protein sequence ID" value="MBD0825448.1"/>
    <property type="molecule type" value="Genomic_DNA"/>
</dbReference>
<dbReference type="Gene3D" id="3.20.20.70">
    <property type="entry name" value="Aldolase class I"/>
    <property type="match status" value="1"/>
</dbReference>
<evidence type="ECO:0000259" key="6">
    <source>
        <dbReference type="Pfam" id="PF00724"/>
    </source>
</evidence>
<comment type="cofactor">
    <cofactor evidence="1">
        <name>FMN</name>
        <dbReference type="ChEBI" id="CHEBI:58210"/>
    </cofactor>
</comment>
<keyword evidence="4" id="KW-0521">NADP</keyword>
<keyword evidence="2" id="KW-0285">Flavoprotein</keyword>
<sequence length="354" mass="38596">MTKLFSPLKIKGITLKNRIGVSPMCQYTSIDGFANQWHLVHLGSRAVGGASLIIAEATAVSPEGRISPKDLGIWKDEHIEKLSEITAFIKENGSVAGIQLAHSGRKGSTMAPTEGYGTVSIESGGWNPVAPSPLPYSENYPQPIELSVEGIKKVVDDFKTAAKRALQSGFEIIEIHASHGYLLHQFLSPLSNQRKDDYGGSFENRIRLLLEVVNAVKSELPEESPLFVRIPATDWVNGGWETNDAIRLTSILKNEGVDVVDVTTGGLSHEQKIPVGPGYQTPFASKIKKETGMLTATVGMITNAAQAEYILVNEDADIILLAREFLRNPYFPLTAASELGEDISWPAQYNRAKL</sequence>
<gene>
    <name evidence="7" type="ORF">ICJ85_15640</name>
</gene>
<dbReference type="CDD" id="cd02932">
    <property type="entry name" value="OYE_YqiM_FMN"/>
    <property type="match status" value="1"/>
</dbReference>
<dbReference type="SUPFAM" id="SSF51395">
    <property type="entry name" value="FMN-linked oxidoreductases"/>
    <property type="match status" value="1"/>
</dbReference>
<dbReference type="AlphaFoldDB" id="A0A8J6UD43"/>
<evidence type="ECO:0000256" key="2">
    <source>
        <dbReference type="ARBA" id="ARBA00022630"/>
    </source>
</evidence>
<dbReference type="Pfam" id="PF00724">
    <property type="entry name" value="Oxidored_FMN"/>
    <property type="match status" value="1"/>
</dbReference>
<organism evidence="7 8">
    <name type="scientific">Aestuariibaculum marinum</name>
    <dbReference type="NCBI Taxonomy" id="2683592"/>
    <lineage>
        <taxon>Bacteria</taxon>
        <taxon>Pseudomonadati</taxon>
        <taxon>Bacteroidota</taxon>
        <taxon>Flavobacteriia</taxon>
        <taxon>Flavobacteriales</taxon>
        <taxon>Flavobacteriaceae</taxon>
    </lineage>
</organism>
<reference evidence="7 8" key="1">
    <citation type="journal article" date="2018" name="J. Microbiol.">
        <title>Aestuariibaculum marinum sp. nov., a marine bacterium isolated from seawater in South Korea.</title>
        <authorList>
            <person name="Choi J."/>
            <person name="Lee D."/>
            <person name="Jang J.H."/>
            <person name="Cha S."/>
            <person name="Seo T."/>
        </authorList>
    </citation>
    <scope>NUCLEOTIDE SEQUENCE [LARGE SCALE GENOMIC DNA]</scope>
    <source>
        <strain evidence="7 8">IP7</strain>
    </source>
</reference>
<evidence type="ECO:0000256" key="5">
    <source>
        <dbReference type="ARBA" id="ARBA00023002"/>
    </source>
</evidence>
<dbReference type="PANTHER" id="PTHR43303:SF4">
    <property type="entry name" value="NADPH DEHYDROGENASE C23G7.10C-RELATED"/>
    <property type="match status" value="1"/>
</dbReference>
<evidence type="ECO:0000256" key="3">
    <source>
        <dbReference type="ARBA" id="ARBA00022643"/>
    </source>
</evidence>
<feature type="domain" description="NADH:flavin oxidoreductase/NADH oxidase N-terminal" evidence="6">
    <location>
        <begin position="3"/>
        <end position="339"/>
    </location>
</feature>
<dbReference type="InterPro" id="IPR013785">
    <property type="entry name" value="Aldolase_TIM"/>
</dbReference>
<keyword evidence="5" id="KW-0560">Oxidoreductase</keyword>
<dbReference type="GO" id="GO:0003959">
    <property type="term" value="F:NADPH dehydrogenase activity"/>
    <property type="evidence" value="ECO:0007669"/>
    <property type="project" value="InterPro"/>
</dbReference>
<comment type="caution">
    <text evidence="7">The sequence shown here is derived from an EMBL/GenBank/DDBJ whole genome shotgun (WGS) entry which is preliminary data.</text>
</comment>
<dbReference type="PANTHER" id="PTHR43303">
    <property type="entry name" value="NADPH DEHYDROGENASE C23G7.10C-RELATED"/>
    <property type="match status" value="1"/>
</dbReference>
<dbReference type="RefSeq" id="WP_188224740.1">
    <property type="nucleotide sequence ID" value="NZ_JACVXD010000017.1"/>
</dbReference>